<dbReference type="PROSITE" id="PS51462">
    <property type="entry name" value="NUDIX"/>
    <property type="match status" value="1"/>
</dbReference>
<evidence type="ECO:0000256" key="2">
    <source>
        <dbReference type="ARBA" id="ARBA00022801"/>
    </source>
</evidence>
<dbReference type="SUPFAM" id="SSF55811">
    <property type="entry name" value="Nudix"/>
    <property type="match status" value="1"/>
</dbReference>
<dbReference type="PANTHER" id="PTHR43046">
    <property type="entry name" value="GDP-MANNOSE MANNOSYL HYDROLASE"/>
    <property type="match status" value="1"/>
</dbReference>
<comment type="cofactor">
    <cofactor evidence="1">
        <name>Mg(2+)</name>
        <dbReference type="ChEBI" id="CHEBI:18420"/>
    </cofactor>
</comment>
<evidence type="ECO:0000256" key="1">
    <source>
        <dbReference type="ARBA" id="ARBA00001946"/>
    </source>
</evidence>
<keyword evidence="5" id="KW-1185">Reference proteome</keyword>
<name>A0A4Y8IT17_9BACI</name>
<dbReference type="GO" id="GO:0016787">
    <property type="term" value="F:hydrolase activity"/>
    <property type="evidence" value="ECO:0007669"/>
    <property type="project" value="UniProtKB-KW"/>
</dbReference>
<dbReference type="PANTHER" id="PTHR43046:SF14">
    <property type="entry name" value="MUTT_NUDIX FAMILY PROTEIN"/>
    <property type="match status" value="1"/>
</dbReference>
<evidence type="ECO:0000313" key="5">
    <source>
        <dbReference type="Proteomes" id="UP000297975"/>
    </source>
</evidence>
<reference evidence="4 5" key="1">
    <citation type="submission" date="2019-03" db="EMBL/GenBank/DDBJ databases">
        <authorList>
            <person name="He R.-H."/>
        </authorList>
    </citation>
    <scope>NUCLEOTIDE SEQUENCE [LARGE SCALE GENOMIC DNA]</scope>
    <source>
        <strain evidence="5">SH 714</strain>
    </source>
</reference>
<dbReference type="RefSeq" id="WP_134338464.1">
    <property type="nucleotide sequence ID" value="NZ_SOPW01000001.1"/>
</dbReference>
<dbReference type="InterPro" id="IPR000086">
    <property type="entry name" value="NUDIX_hydrolase_dom"/>
</dbReference>
<dbReference type="InterPro" id="IPR020084">
    <property type="entry name" value="NUDIX_hydrolase_CS"/>
</dbReference>
<dbReference type="OrthoDB" id="9804442at2"/>
<evidence type="ECO:0000259" key="3">
    <source>
        <dbReference type="PROSITE" id="PS51462"/>
    </source>
</evidence>
<evidence type="ECO:0000313" key="4">
    <source>
        <dbReference type="EMBL" id="TFB25004.1"/>
    </source>
</evidence>
<dbReference type="Gene3D" id="3.90.79.10">
    <property type="entry name" value="Nucleoside Triphosphate Pyrophosphohydrolase"/>
    <property type="match status" value="1"/>
</dbReference>
<protein>
    <submittedName>
        <fullName evidence="4">NUDIX domain-containing protein</fullName>
    </submittedName>
</protein>
<dbReference type="AlphaFoldDB" id="A0A4Y8IT17"/>
<dbReference type="InterPro" id="IPR015797">
    <property type="entry name" value="NUDIX_hydrolase-like_dom_sf"/>
</dbReference>
<dbReference type="PROSITE" id="PS00893">
    <property type="entry name" value="NUDIX_BOX"/>
    <property type="match status" value="1"/>
</dbReference>
<dbReference type="Proteomes" id="UP000297975">
    <property type="component" value="Unassembled WGS sequence"/>
</dbReference>
<proteinExistence type="predicted"/>
<dbReference type="CDD" id="cd04688">
    <property type="entry name" value="NUDIX_Hydrolase"/>
    <property type="match status" value="1"/>
</dbReference>
<dbReference type="Pfam" id="PF00293">
    <property type="entry name" value="NUDIX"/>
    <property type="match status" value="1"/>
</dbReference>
<accession>A0A4Y8IT17</accession>
<comment type="caution">
    <text evidence="4">The sequence shown here is derived from an EMBL/GenBank/DDBJ whole genome shotgun (WGS) entry which is preliminary data.</text>
</comment>
<sequence length="153" mass="18372">MDATFKMDQMVFNYRVAGVCIEDNHVLIHKQAKDHHWALPGGRVEVLEDSKSGIVREMAEELNIECKVDRLLWFTENFFEYKYRNFHEIGLFYLLSTVREHFQKGPFFSEEGDHLVYEWVHIDELHKINLYPMFLRTELQKLPTNMEHIIINQ</sequence>
<organism evidence="4 5">
    <name type="scientific">Filobacillus milosensis</name>
    <dbReference type="NCBI Taxonomy" id="94137"/>
    <lineage>
        <taxon>Bacteria</taxon>
        <taxon>Bacillati</taxon>
        <taxon>Bacillota</taxon>
        <taxon>Bacilli</taxon>
        <taxon>Bacillales</taxon>
        <taxon>Bacillaceae</taxon>
        <taxon>Filobacillus</taxon>
    </lineage>
</organism>
<keyword evidence="2" id="KW-0378">Hydrolase</keyword>
<gene>
    <name evidence="4" type="ORF">E3U55_01030</name>
</gene>
<feature type="domain" description="Nudix hydrolase" evidence="3">
    <location>
        <begin position="2"/>
        <end position="144"/>
    </location>
</feature>
<dbReference type="EMBL" id="SOPW01000001">
    <property type="protein sequence ID" value="TFB25004.1"/>
    <property type="molecule type" value="Genomic_DNA"/>
</dbReference>